<accession>A0A5E4SFT0</accession>
<evidence type="ECO:0000256" key="1">
    <source>
        <dbReference type="ARBA" id="ARBA00004196"/>
    </source>
</evidence>
<dbReference type="Pfam" id="PF25967">
    <property type="entry name" value="RND-MFP_C"/>
    <property type="match status" value="1"/>
</dbReference>
<sequence>MTIARKPLAFAIAATLAVIAIGTFTVVRVDASTPSAVQSVPAAEVDVANVLARTITDWQSYSGRLEAIDRVDIKPLVSGTIVAVHFKDGALVKKGDPLFTIDPRPYAAEVDRAQAQLAAAQARDVYTSTDLARAQRLIADNAIAKRDFDQKDNAAREAAANLKAAKAAVETARINLGYTQIVAPIAGRVSRAEITVGNTVSAGAGSQPLTTVVSVSPIYASFDVDEQTFLRYLSKDARSTAPVPVSLGLANEDGYSRTGDVASVDNRFDTTSGTIRVRARFDNSDGTLVPGLYARIKVGGGAPHAAVLVDEAAIGTDQSKKFVMVVDAQNKVQYREVTLGARHEGLREIATGLEAGERIVVSGLQRVRPGDAVNPKSVQMAGADTPAPGKTVAANPAAPRS</sequence>
<gene>
    <name evidence="8" type="primary">bepF</name>
    <name evidence="8" type="ORF">PTE30175_00745</name>
</gene>
<feature type="region of interest" description="Disordered" evidence="3">
    <location>
        <begin position="378"/>
        <end position="401"/>
    </location>
</feature>
<feature type="domain" description="Multidrug resistance protein MdtA-like barrel-sandwich hybrid" evidence="5">
    <location>
        <begin position="70"/>
        <end position="207"/>
    </location>
</feature>
<dbReference type="PANTHER" id="PTHR30158:SF10">
    <property type="entry name" value="CATION EFFLUX PUMP"/>
    <property type="match status" value="1"/>
</dbReference>
<evidence type="ECO:0000256" key="2">
    <source>
        <dbReference type="ARBA" id="ARBA00009477"/>
    </source>
</evidence>
<feature type="domain" description="Multidrug resistance protein MdtA-like beta-barrel" evidence="6">
    <location>
        <begin position="217"/>
        <end position="298"/>
    </location>
</feature>
<dbReference type="GO" id="GO:0030313">
    <property type="term" value="C:cell envelope"/>
    <property type="evidence" value="ECO:0007669"/>
    <property type="project" value="UniProtKB-SubCell"/>
</dbReference>
<proteinExistence type="inferred from homology"/>
<dbReference type="InterPro" id="IPR058625">
    <property type="entry name" value="MdtA-like_BSH"/>
</dbReference>
<dbReference type="FunFam" id="2.40.420.20:FF:000001">
    <property type="entry name" value="Efflux RND transporter periplasmic adaptor subunit"/>
    <property type="match status" value="1"/>
</dbReference>
<dbReference type="SUPFAM" id="SSF111369">
    <property type="entry name" value="HlyD-like secretion proteins"/>
    <property type="match status" value="1"/>
</dbReference>
<evidence type="ECO:0000256" key="3">
    <source>
        <dbReference type="SAM" id="MobiDB-lite"/>
    </source>
</evidence>
<dbReference type="AlphaFoldDB" id="A0A5E4SFT0"/>
<keyword evidence="9" id="KW-1185">Reference proteome</keyword>
<dbReference type="NCBIfam" id="TIGR01730">
    <property type="entry name" value="RND_mfp"/>
    <property type="match status" value="1"/>
</dbReference>
<dbReference type="OrthoDB" id="9783047at2"/>
<dbReference type="Proteomes" id="UP000414233">
    <property type="component" value="Unassembled WGS sequence"/>
</dbReference>
<dbReference type="Pfam" id="PF25944">
    <property type="entry name" value="Beta-barrel_RND"/>
    <property type="match status" value="1"/>
</dbReference>
<dbReference type="Gene3D" id="2.40.30.170">
    <property type="match status" value="1"/>
</dbReference>
<dbReference type="RefSeq" id="WP_150695685.1">
    <property type="nucleotide sequence ID" value="NZ_CABPRZ010000002.1"/>
</dbReference>
<evidence type="ECO:0000313" key="9">
    <source>
        <dbReference type="Proteomes" id="UP000414233"/>
    </source>
</evidence>
<dbReference type="InterPro" id="IPR058624">
    <property type="entry name" value="MdtA-like_HH"/>
</dbReference>
<dbReference type="GO" id="GO:0046677">
    <property type="term" value="P:response to antibiotic"/>
    <property type="evidence" value="ECO:0007669"/>
    <property type="project" value="TreeGrafter"/>
</dbReference>
<dbReference type="Pfam" id="PF25876">
    <property type="entry name" value="HH_MFP_RND"/>
    <property type="match status" value="1"/>
</dbReference>
<feature type="domain" description="Multidrug resistance protein MdtA-like C-terminal permuted SH3" evidence="7">
    <location>
        <begin position="306"/>
        <end position="366"/>
    </location>
</feature>
<evidence type="ECO:0000259" key="7">
    <source>
        <dbReference type="Pfam" id="PF25967"/>
    </source>
</evidence>
<comment type="subcellular location">
    <subcellularLocation>
        <location evidence="1">Cell envelope</location>
    </subcellularLocation>
</comment>
<dbReference type="Gene3D" id="2.40.420.20">
    <property type="match status" value="1"/>
</dbReference>
<dbReference type="GO" id="GO:0022857">
    <property type="term" value="F:transmembrane transporter activity"/>
    <property type="evidence" value="ECO:0007669"/>
    <property type="project" value="InterPro"/>
</dbReference>
<evidence type="ECO:0000259" key="5">
    <source>
        <dbReference type="Pfam" id="PF25917"/>
    </source>
</evidence>
<dbReference type="EMBL" id="CABPRZ010000002">
    <property type="protein sequence ID" value="VVD74500.1"/>
    <property type="molecule type" value="Genomic_DNA"/>
</dbReference>
<protein>
    <submittedName>
        <fullName evidence="8">Efflux pump periplasmic linker BepF</fullName>
    </submittedName>
</protein>
<dbReference type="Gene3D" id="1.10.287.470">
    <property type="entry name" value="Helix hairpin bin"/>
    <property type="match status" value="1"/>
</dbReference>
<dbReference type="InterPro" id="IPR058627">
    <property type="entry name" value="MdtA-like_C"/>
</dbReference>
<evidence type="ECO:0000313" key="8">
    <source>
        <dbReference type="EMBL" id="VVD74500.1"/>
    </source>
</evidence>
<dbReference type="Gene3D" id="2.40.50.100">
    <property type="match status" value="1"/>
</dbReference>
<evidence type="ECO:0000259" key="6">
    <source>
        <dbReference type="Pfam" id="PF25944"/>
    </source>
</evidence>
<name>A0A5E4SFT0_9BURK</name>
<dbReference type="PANTHER" id="PTHR30158">
    <property type="entry name" value="ACRA/E-RELATED COMPONENT OF DRUG EFFLUX TRANSPORTER"/>
    <property type="match status" value="1"/>
</dbReference>
<dbReference type="InterPro" id="IPR006143">
    <property type="entry name" value="RND_pump_MFP"/>
</dbReference>
<comment type="similarity">
    <text evidence="2">Belongs to the membrane fusion protein (MFP) (TC 8.A.1) family.</text>
</comment>
<dbReference type="Pfam" id="PF25917">
    <property type="entry name" value="BSH_RND"/>
    <property type="match status" value="1"/>
</dbReference>
<dbReference type="GO" id="GO:0005886">
    <property type="term" value="C:plasma membrane"/>
    <property type="evidence" value="ECO:0007669"/>
    <property type="project" value="TreeGrafter"/>
</dbReference>
<evidence type="ECO:0000259" key="4">
    <source>
        <dbReference type="Pfam" id="PF25876"/>
    </source>
</evidence>
<feature type="domain" description="Multidrug resistance protein MdtA-like alpha-helical hairpin" evidence="4">
    <location>
        <begin position="110"/>
        <end position="179"/>
    </location>
</feature>
<dbReference type="InterPro" id="IPR058626">
    <property type="entry name" value="MdtA-like_b-barrel"/>
</dbReference>
<reference evidence="8 9" key="1">
    <citation type="submission" date="2019-08" db="EMBL/GenBank/DDBJ databases">
        <authorList>
            <person name="Peeters C."/>
        </authorList>
    </citation>
    <scope>NUCLEOTIDE SEQUENCE [LARGE SCALE GENOMIC DNA]</scope>
    <source>
        <strain evidence="8 9">LMG 30175</strain>
    </source>
</reference>
<organism evidence="8 9">
    <name type="scientific">Pandoraea terrae</name>
    <dbReference type="NCBI Taxonomy" id="1537710"/>
    <lineage>
        <taxon>Bacteria</taxon>
        <taxon>Pseudomonadati</taxon>
        <taxon>Pseudomonadota</taxon>
        <taxon>Betaproteobacteria</taxon>
        <taxon>Burkholderiales</taxon>
        <taxon>Burkholderiaceae</taxon>
        <taxon>Pandoraea</taxon>
    </lineage>
</organism>